<dbReference type="Proteomes" id="UP000294419">
    <property type="component" value="Chromosome"/>
</dbReference>
<evidence type="ECO:0000313" key="1">
    <source>
        <dbReference type="EMBL" id="QBO58795.1"/>
    </source>
</evidence>
<name>A0A4P6ZHF6_9FLAO</name>
<proteinExistence type="predicted"/>
<organism evidence="1 2">
    <name type="scientific">Chryseobacterium salivictor</name>
    <dbReference type="NCBI Taxonomy" id="2547600"/>
    <lineage>
        <taxon>Bacteria</taxon>
        <taxon>Pseudomonadati</taxon>
        <taxon>Bacteroidota</taxon>
        <taxon>Flavobacteriia</taxon>
        <taxon>Flavobacteriales</taxon>
        <taxon>Weeksellaceae</taxon>
        <taxon>Chryseobacterium group</taxon>
        <taxon>Chryseobacterium</taxon>
    </lineage>
</organism>
<keyword evidence="2" id="KW-1185">Reference proteome</keyword>
<gene>
    <name evidence="1" type="ORF">NBC122_01987</name>
</gene>
<evidence type="ECO:0000313" key="2">
    <source>
        <dbReference type="Proteomes" id="UP000294419"/>
    </source>
</evidence>
<reference evidence="1 2" key="1">
    <citation type="submission" date="2019-03" db="EMBL/GenBank/DDBJ databases">
        <authorList>
            <person name="Kim H."/>
            <person name="Yu S.-M."/>
        </authorList>
    </citation>
    <scope>NUCLEOTIDE SEQUENCE [LARGE SCALE GENOMIC DNA]</scope>
    <source>
        <strain evidence="1 2">NBC122</strain>
    </source>
</reference>
<dbReference type="KEGG" id="csal:NBC122_01987"/>
<accession>A0A4P6ZHF6</accession>
<sequence length="231" mass="26458">MKRILIITLLFISTIIFGQNNTWVTVADEIKIQKIDEDQNSDNLKTGDSIIIIDYSTLNFKNKEIQNSKLIGETTAYGNGIVNSGASLIKPEEIYKFKRNSKYKIYQPNFLHDEIALEVLLSENTSEEELTLLTKKLNSLHFICSTRYLSPRESITQKYDSIFGKGKYSYSMVSYSVQRGTLLVYFDLSEITKRNISILKRSLSTFSFINEILGIELLLKGVKGNFIMMET</sequence>
<protein>
    <submittedName>
        <fullName evidence="1">Uncharacterized protein</fullName>
    </submittedName>
</protein>
<dbReference type="RefSeq" id="WP_133440189.1">
    <property type="nucleotide sequence ID" value="NZ_CP037954.1"/>
</dbReference>
<dbReference type="EMBL" id="CP037954">
    <property type="protein sequence ID" value="QBO58795.1"/>
    <property type="molecule type" value="Genomic_DNA"/>
</dbReference>
<dbReference type="AlphaFoldDB" id="A0A4P6ZHF6"/>